<sequence length="330" mass="34240">MTRTRVLTGAVAALALMAGAAQAQSVTVGYFLEWPMPFEYAKAKGLYDEALGVPVNWVSFDTGTAMSAAMASGDVHMSVSQGVPPFVVAASAGQDLQILDVAVSYADNDNCVVRSELEIDKDSAGELAGKKVAVPLGTAAHYGFLKQMNHFGVDLASLEIVDMAPPDGAAAIAQGAVDMACGWGGALRRMTEHGNVLLTGAEKEDLGILVFDVTSGPAAWVAENSDLVAKFLAVTAEANAMWADEANHAEMLPVIAKDAGMDEAATAETLATFVFPTVEEQMTAKWLGGGAQEFMKGVADVFVEAGSIDGALDSYADHVNTGPLQSASAM</sequence>
<dbReference type="PANTHER" id="PTHR30024:SF47">
    <property type="entry name" value="TAURINE-BINDING PERIPLASMIC PROTEIN"/>
    <property type="match status" value="1"/>
</dbReference>
<dbReference type="PANTHER" id="PTHR30024">
    <property type="entry name" value="ALIPHATIC SULFONATES-BINDING PROTEIN-RELATED"/>
    <property type="match status" value="1"/>
</dbReference>
<feature type="domain" description="SsuA/THI5-like" evidence="5">
    <location>
        <begin position="37"/>
        <end position="240"/>
    </location>
</feature>
<dbReference type="GO" id="GO:0042918">
    <property type="term" value="P:alkanesulfonate transmembrane transport"/>
    <property type="evidence" value="ECO:0007669"/>
    <property type="project" value="TreeGrafter"/>
</dbReference>
<dbReference type="AlphaFoldDB" id="A0A1G8LF70"/>
<dbReference type="EMBL" id="FNEJ01000006">
    <property type="protein sequence ID" value="SDI54334.1"/>
    <property type="molecule type" value="Genomic_DNA"/>
</dbReference>
<evidence type="ECO:0000256" key="1">
    <source>
        <dbReference type="ARBA" id="ARBA00004418"/>
    </source>
</evidence>
<comment type="similarity">
    <text evidence="2">Belongs to the bacterial solute-binding protein SsuA/TauA family.</text>
</comment>
<feature type="chain" id="PRO_5011432604" evidence="4">
    <location>
        <begin position="24"/>
        <end position="330"/>
    </location>
</feature>
<dbReference type="SUPFAM" id="SSF53850">
    <property type="entry name" value="Periplasmic binding protein-like II"/>
    <property type="match status" value="1"/>
</dbReference>
<dbReference type="InterPro" id="IPR015168">
    <property type="entry name" value="SsuA/THI5"/>
</dbReference>
<keyword evidence="3 4" id="KW-0732">Signal</keyword>
<evidence type="ECO:0000313" key="6">
    <source>
        <dbReference type="EMBL" id="SDI54334.1"/>
    </source>
</evidence>
<comment type="subcellular location">
    <subcellularLocation>
        <location evidence="1">Periplasm</location>
    </subcellularLocation>
</comment>
<organism evidence="6 7">
    <name type="scientific">Salipiger marinus</name>
    <dbReference type="NCBI Taxonomy" id="555512"/>
    <lineage>
        <taxon>Bacteria</taxon>
        <taxon>Pseudomonadati</taxon>
        <taxon>Pseudomonadota</taxon>
        <taxon>Alphaproteobacteria</taxon>
        <taxon>Rhodobacterales</taxon>
        <taxon>Roseobacteraceae</taxon>
        <taxon>Salipiger</taxon>
    </lineage>
</organism>
<evidence type="ECO:0000259" key="5">
    <source>
        <dbReference type="Pfam" id="PF09084"/>
    </source>
</evidence>
<evidence type="ECO:0000256" key="4">
    <source>
        <dbReference type="SAM" id="SignalP"/>
    </source>
</evidence>
<keyword evidence="7" id="KW-1185">Reference proteome</keyword>
<evidence type="ECO:0000313" key="7">
    <source>
        <dbReference type="Proteomes" id="UP000199093"/>
    </source>
</evidence>
<gene>
    <name evidence="6" type="ORF">SAMN04487993_1006127</name>
</gene>
<accession>A0A1G8LF70</accession>
<proteinExistence type="inferred from homology"/>
<dbReference type="Proteomes" id="UP000199093">
    <property type="component" value="Unassembled WGS sequence"/>
</dbReference>
<feature type="signal peptide" evidence="4">
    <location>
        <begin position="1"/>
        <end position="23"/>
    </location>
</feature>
<reference evidence="7" key="1">
    <citation type="submission" date="2016-10" db="EMBL/GenBank/DDBJ databases">
        <authorList>
            <person name="Varghese N."/>
            <person name="Submissions S."/>
        </authorList>
    </citation>
    <scope>NUCLEOTIDE SEQUENCE [LARGE SCALE GENOMIC DNA]</scope>
    <source>
        <strain evidence="7">DSM 26424</strain>
    </source>
</reference>
<dbReference type="Pfam" id="PF09084">
    <property type="entry name" value="NMT1"/>
    <property type="match status" value="1"/>
</dbReference>
<protein>
    <submittedName>
        <fullName evidence="6">Taurine transport system substrate-binding protein</fullName>
    </submittedName>
</protein>
<name>A0A1G8LF70_9RHOB</name>
<dbReference type="OrthoDB" id="6788250at2"/>
<dbReference type="Gene3D" id="3.40.190.10">
    <property type="entry name" value="Periplasmic binding protein-like II"/>
    <property type="match status" value="2"/>
</dbReference>
<evidence type="ECO:0000256" key="2">
    <source>
        <dbReference type="ARBA" id="ARBA00010742"/>
    </source>
</evidence>
<dbReference type="STRING" id="555512.SAMN04487993_1006127"/>
<dbReference type="GO" id="GO:0042597">
    <property type="term" value="C:periplasmic space"/>
    <property type="evidence" value="ECO:0007669"/>
    <property type="project" value="UniProtKB-SubCell"/>
</dbReference>
<evidence type="ECO:0000256" key="3">
    <source>
        <dbReference type="ARBA" id="ARBA00022729"/>
    </source>
</evidence>
<dbReference type="RefSeq" id="WP_089845871.1">
    <property type="nucleotide sequence ID" value="NZ_FNEJ01000006.1"/>
</dbReference>